<evidence type="ECO:0000313" key="1">
    <source>
        <dbReference type="EMBL" id="AUG89209.1"/>
    </source>
</evidence>
<keyword evidence="1" id="KW-0614">Plasmid</keyword>
<dbReference type="AlphaFoldDB" id="A0A2H5BSB5"/>
<reference evidence="1" key="1">
    <citation type="submission" date="2017-09" db="EMBL/GenBank/DDBJ databases">
        <title>The complete sequence of plasmid pVir_WCHKP13F2.</title>
        <authorList>
            <person name="Feng Y."/>
            <person name="Zong Z."/>
        </authorList>
    </citation>
    <scope>NUCLEOTIDE SEQUENCE</scope>
    <source>
        <strain evidence="1">WCHKP13F2</strain>
        <plasmid evidence="1">pVir_WCHKP13F2</plasmid>
    </source>
</reference>
<sequence length="74" mass="8711">MPSISALLQPAIALLHPHPLLHLHLHLHLRSNNHHHHNEDKRQRFLHLLRNKYGTARTDYHLVGHNLNHCSYCT</sequence>
<gene>
    <name evidence="1" type="ORF">ALNCGNHI_00200</name>
</gene>
<geneLocation type="plasmid" evidence="1">
    <name>pVir_WCHKP13F2</name>
</geneLocation>
<dbReference type="EMBL" id="MF943217">
    <property type="protein sequence ID" value="AUG89209.1"/>
    <property type="molecule type" value="Genomic_DNA"/>
</dbReference>
<name>A0A2H5BSB5_KLEPN</name>
<proteinExistence type="predicted"/>
<accession>A0A2H5BSB5</accession>
<protein>
    <submittedName>
        <fullName evidence="1">Uncharacterized protein</fullName>
    </submittedName>
</protein>
<organism evidence="1">
    <name type="scientific">Klebsiella pneumoniae</name>
    <dbReference type="NCBI Taxonomy" id="573"/>
    <lineage>
        <taxon>Bacteria</taxon>
        <taxon>Pseudomonadati</taxon>
        <taxon>Pseudomonadota</taxon>
        <taxon>Gammaproteobacteria</taxon>
        <taxon>Enterobacterales</taxon>
        <taxon>Enterobacteriaceae</taxon>
        <taxon>Klebsiella/Raoultella group</taxon>
        <taxon>Klebsiella</taxon>
        <taxon>Klebsiella pneumoniae complex</taxon>
    </lineage>
</organism>